<accession>A0A098C1M1</accession>
<keyword evidence="1" id="KW-0732">Signal</keyword>
<dbReference type="PATRIC" id="fig|1562970.3.peg.2051"/>
<dbReference type="Gene3D" id="3.60.10.10">
    <property type="entry name" value="Endonuclease/exonuclease/phosphatase"/>
    <property type="match status" value="1"/>
</dbReference>
<dbReference type="InterPro" id="IPR050410">
    <property type="entry name" value="CCR4/nocturin_mRNA_transcr"/>
</dbReference>
<dbReference type="SUPFAM" id="SSF56219">
    <property type="entry name" value="DNase I-like"/>
    <property type="match status" value="1"/>
</dbReference>
<feature type="signal peptide" evidence="1">
    <location>
        <begin position="1"/>
        <end position="20"/>
    </location>
</feature>
<evidence type="ECO:0000313" key="4">
    <source>
        <dbReference type="Proteomes" id="UP000032417"/>
    </source>
</evidence>
<dbReference type="OrthoDB" id="9793162at2"/>
<feature type="domain" description="Endonuclease/exonuclease/phosphatase" evidence="2">
    <location>
        <begin position="31"/>
        <end position="274"/>
    </location>
</feature>
<evidence type="ECO:0000313" key="3">
    <source>
        <dbReference type="EMBL" id="CEA16805.1"/>
    </source>
</evidence>
<sequence length="283" mass="32467">MRTKVLWTVFLLLSVITLSAQKNSMTNLIVATFNIRMDTPNDNLDSWKHRKDMVNGLIRFHDFDVFGIQEGFHHQIMDILEPGGYDYVGVGRDDGKDAGEHSAIIYKKERLLVLDEGNFWLSETPDVPGKGWDATCCNRICSWAKFKDIETGKEFFFFNVHYDHEGKEARRQSSYLMLSKIKEIANGYPVISTGDFNAVPDSEPIQIILKDGFLNDSYEVTLQPPYGTKGTFNSFRLNSPMDNRIDYIWVSKDIMVNKYGVLNDVHYGHFPSDHFPVVVNLSF</sequence>
<dbReference type="PANTHER" id="PTHR12121">
    <property type="entry name" value="CARBON CATABOLITE REPRESSOR PROTEIN 4"/>
    <property type="match status" value="1"/>
</dbReference>
<dbReference type="HOGENOM" id="CLU_030508_1_0_10"/>
<dbReference type="InterPro" id="IPR036691">
    <property type="entry name" value="Endo/exonu/phosph_ase_sf"/>
</dbReference>
<dbReference type="STRING" id="1562970.ING2E5B_2076"/>
<dbReference type="Proteomes" id="UP000032417">
    <property type="component" value="Chromosome 1"/>
</dbReference>
<evidence type="ECO:0000259" key="2">
    <source>
        <dbReference type="Pfam" id="PF03372"/>
    </source>
</evidence>
<dbReference type="EMBL" id="LN515532">
    <property type="protein sequence ID" value="CEA16805.1"/>
    <property type="molecule type" value="Genomic_DNA"/>
</dbReference>
<name>A0A098C1M1_9BACT</name>
<dbReference type="InterPro" id="IPR005135">
    <property type="entry name" value="Endo/exonuclease/phosphatase"/>
</dbReference>
<organism evidence="3 4">
    <name type="scientific">Fermentimonas caenicola</name>
    <dbReference type="NCBI Taxonomy" id="1562970"/>
    <lineage>
        <taxon>Bacteria</taxon>
        <taxon>Pseudomonadati</taxon>
        <taxon>Bacteroidota</taxon>
        <taxon>Bacteroidia</taxon>
        <taxon>Bacteroidales</taxon>
        <taxon>Dysgonomonadaceae</taxon>
        <taxon>Fermentimonas</taxon>
    </lineage>
</organism>
<gene>
    <name evidence="3" type="ORF">ING2E5B_2076</name>
</gene>
<dbReference type="CDD" id="cd09083">
    <property type="entry name" value="EEP-1"/>
    <property type="match status" value="1"/>
</dbReference>
<proteinExistence type="predicted"/>
<dbReference type="KEGG" id="pbt:ING2E5B_2076"/>
<feature type="chain" id="PRO_5030003018" description="Endonuclease/exonuclease/phosphatase domain-containing protein" evidence="1">
    <location>
        <begin position="21"/>
        <end position="283"/>
    </location>
</feature>
<dbReference type="Pfam" id="PF03372">
    <property type="entry name" value="Exo_endo_phos"/>
    <property type="match status" value="1"/>
</dbReference>
<reference evidence="3 4" key="1">
    <citation type="submission" date="2014-08" db="EMBL/GenBank/DDBJ databases">
        <authorList>
            <person name="Wibberg D."/>
        </authorList>
    </citation>
    <scope>NUCLEOTIDE SEQUENCE [LARGE SCALE GENOMIC DNA]</scope>
    <source>
        <strain evidence="4">ING2-E5B</strain>
    </source>
</reference>
<dbReference type="AlphaFoldDB" id="A0A098C1M1"/>
<dbReference type="GO" id="GO:0000175">
    <property type="term" value="F:3'-5'-RNA exonuclease activity"/>
    <property type="evidence" value="ECO:0007669"/>
    <property type="project" value="TreeGrafter"/>
</dbReference>
<protein>
    <recommendedName>
        <fullName evidence="2">Endonuclease/exonuclease/phosphatase domain-containing protein</fullName>
    </recommendedName>
</protein>
<keyword evidence="4" id="KW-1185">Reference proteome</keyword>
<evidence type="ECO:0000256" key="1">
    <source>
        <dbReference type="SAM" id="SignalP"/>
    </source>
</evidence>
<dbReference type="PANTHER" id="PTHR12121:SF36">
    <property type="entry name" value="ENDONUCLEASE_EXONUCLEASE_PHOSPHATASE DOMAIN-CONTAINING PROTEIN"/>
    <property type="match status" value="1"/>
</dbReference>